<dbReference type="PANTHER" id="PTHR33164">
    <property type="entry name" value="TRANSCRIPTIONAL REGULATOR, MARR FAMILY"/>
    <property type="match status" value="1"/>
</dbReference>
<dbReference type="SUPFAM" id="SSF46785">
    <property type="entry name" value="Winged helix' DNA-binding domain"/>
    <property type="match status" value="1"/>
</dbReference>
<dbReference type="Proteomes" id="UP000696294">
    <property type="component" value="Unassembled WGS sequence"/>
</dbReference>
<evidence type="ECO:0000259" key="1">
    <source>
        <dbReference type="PROSITE" id="PS50995"/>
    </source>
</evidence>
<dbReference type="EMBL" id="JAATEP010000045">
    <property type="protein sequence ID" value="NJP96071.1"/>
    <property type="molecule type" value="Genomic_DNA"/>
</dbReference>
<protein>
    <submittedName>
        <fullName evidence="2">Winged helix-turn-helix transcriptional regulator</fullName>
    </submittedName>
</protein>
<accession>A0ABX1BEH6</accession>
<dbReference type="Pfam" id="PF12802">
    <property type="entry name" value="MarR_2"/>
    <property type="match status" value="1"/>
</dbReference>
<dbReference type="InterPro" id="IPR036390">
    <property type="entry name" value="WH_DNA-bd_sf"/>
</dbReference>
<dbReference type="PRINTS" id="PR00598">
    <property type="entry name" value="HTHMARR"/>
</dbReference>
<comment type="caution">
    <text evidence="2">The sequence shown here is derived from an EMBL/GenBank/DDBJ whole genome shotgun (WGS) entry which is preliminary data.</text>
</comment>
<proteinExistence type="predicted"/>
<evidence type="ECO:0000313" key="2">
    <source>
        <dbReference type="EMBL" id="NJP96071.1"/>
    </source>
</evidence>
<sequence>MPEFLDLHSKASKALRAAAEAAVRRHGLHLGQDHLLAVLWRQDGRTPGEVAAALNVTTPNVVKAATRMAAAGLLTRRRDDRDNRLVRLWLTDAGRALQAPIERERRLLEEQVTADLTDAEREHLLRALTKIHHSATALLDARSDRHGPATA</sequence>
<evidence type="ECO:0000313" key="3">
    <source>
        <dbReference type="Proteomes" id="UP000696294"/>
    </source>
</evidence>
<dbReference type="InterPro" id="IPR039422">
    <property type="entry name" value="MarR/SlyA-like"/>
</dbReference>
<dbReference type="SMART" id="SM00347">
    <property type="entry name" value="HTH_MARR"/>
    <property type="match status" value="1"/>
</dbReference>
<feature type="domain" description="HTH marR-type" evidence="1">
    <location>
        <begin position="1"/>
        <end position="133"/>
    </location>
</feature>
<dbReference type="InterPro" id="IPR036388">
    <property type="entry name" value="WH-like_DNA-bd_sf"/>
</dbReference>
<dbReference type="InterPro" id="IPR000835">
    <property type="entry name" value="HTH_MarR-typ"/>
</dbReference>
<dbReference type="PROSITE" id="PS50995">
    <property type="entry name" value="HTH_MARR_2"/>
    <property type="match status" value="1"/>
</dbReference>
<dbReference type="PANTHER" id="PTHR33164:SF43">
    <property type="entry name" value="HTH-TYPE TRANSCRIPTIONAL REPRESSOR YETL"/>
    <property type="match status" value="1"/>
</dbReference>
<dbReference type="Gene3D" id="1.10.10.10">
    <property type="entry name" value="Winged helix-like DNA-binding domain superfamily/Winged helix DNA-binding domain"/>
    <property type="match status" value="1"/>
</dbReference>
<organism evidence="2 3">
    <name type="scientific">Nonomuraea composti</name>
    <dbReference type="NCBI Taxonomy" id="2720023"/>
    <lineage>
        <taxon>Bacteria</taxon>
        <taxon>Bacillati</taxon>
        <taxon>Actinomycetota</taxon>
        <taxon>Actinomycetes</taxon>
        <taxon>Streptosporangiales</taxon>
        <taxon>Streptosporangiaceae</taxon>
        <taxon>Nonomuraea</taxon>
    </lineage>
</organism>
<name>A0ABX1BEH6_9ACTN</name>
<reference evidence="2 3" key="1">
    <citation type="submission" date="2020-03" db="EMBL/GenBank/DDBJ databases">
        <title>WGS of actinomycetes isolated from Thailand.</title>
        <authorList>
            <person name="Thawai C."/>
        </authorList>
    </citation>
    <scope>NUCLEOTIDE SEQUENCE [LARGE SCALE GENOMIC DNA]</scope>
    <source>
        <strain evidence="2 3">FMUSA5-5</strain>
    </source>
</reference>
<gene>
    <name evidence="2" type="ORF">HCN51_42685</name>
</gene>
<dbReference type="RefSeq" id="WP_168017709.1">
    <property type="nucleotide sequence ID" value="NZ_JAATEP010000045.1"/>
</dbReference>
<keyword evidence="3" id="KW-1185">Reference proteome</keyword>